<dbReference type="Pfam" id="PF13482">
    <property type="entry name" value="RNase_H_2"/>
    <property type="match status" value="1"/>
</dbReference>
<dbReference type="InterPro" id="IPR043502">
    <property type="entry name" value="DNA/RNA_pol_sf"/>
</dbReference>
<dbReference type="Proteomes" id="UP000003835">
    <property type="component" value="Unassembled WGS sequence"/>
</dbReference>
<feature type="domain" description="YprB ribonuclease H-like" evidence="1">
    <location>
        <begin position="370"/>
        <end position="540"/>
    </location>
</feature>
<reference evidence="2 3" key="1">
    <citation type="submission" date="2008-07" db="EMBL/GenBank/DDBJ databases">
        <authorList>
            <person name="Tandeau de Marsac N."/>
            <person name="Ferriera S."/>
            <person name="Johnson J."/>
            <person name="Kravitz S."/>
            <person name="Beeson K."/>
            <person name="Sutton G."/>
            <person name="Rogers Y.-H."/>
            <person name="Friedman R."/>
            <person name="Frazier M."/>
            <person name="Venter J.C."/>
        </authorList>
    </citation>
    <scope>NUCLEOTIDE SEQUENCE [LARGE SCALE GENOMIC DNA]</scope>
    <source>
        <strain evidence="2 3">PCC 7420</strain>
    </source>
</reference>
<accession>B4VJ96</accession>
<dbReference type="AlphaFoldDB" id="B4VJ96"/>
<sequence length="552" mass="62678">MSNPQSPIPNEAMLLTDELLLYYKRCRRRAFLDYYGDPSQKDPPQDFLLKLRQDSSAHRQAILKSTEYEGSYGSAGESPLLSLLPTGANLTPIQTPNYGRDDWQAGAQATWELMQQGVDCIAKGLLLRQTVEGVTLLGSPDLLLKQPGHSIFGDWMYVPVSIKFGRRAKADYQIIAAFHAHLLAEIQGSLPSQAWLILRRQNAYSVTLDKWLPLMQAELADCIQTLQQPQAPEVFISRQKCGLCHWHSSCYAIAQSQKHISLIPGVTPKRYQSLQELGITTVESLAQAEISTLAYEFGSEVGFNLVQQAQSIQYNRVILRQRVEPARETPPFDRLTESENNANGAGINSYSEFQPSMGYTDRLPQASVELFFDIEAQPDLNLDYLLGILVIDRSTNTETFHPFLAEHPDDEALIWQQFLELVWLYPDAPIFHFSDYEVETVKRLAKLYKTPFTQLQPLLSRFVDVHQQVMSTVTLPVESYSLKHLARWLGFEWRDAAVTGSQCVCLYEQWLTTGDRTVLEIIQRYNEDDCRATYHLKDWLCGFLQANAPTSA</sequence>
<dbReference type="NCBIfam" id="TIGR03491">
    <property type="entry name" value="TM0106 family RecB-like putative nuclease"/>
    <property type="match status" value="1"/>
</dbReference>
<keyword evidence="3" id="KW-1185">Reference proteome</keyword>
<dbReference type="EMBL" id="DS989842">
    <property type="protein sequence ID" value="EDX78213.1"/>
    <property type="molecule type" value="Genomic_DNA"/>
</dbReference>
<dbReference type="eggNOG" id="COG2251">
    <property type="taxonomic scope" value="Bacteria"/>
</dbReference>
<gene>
    <name evidence="2" type="ORF">MC7420_7951</name>
</gene>
<dbReference type="STRING" id="118168.MC7420_7951"/>
<dbReference type="SUPFAM" id="SSF53098">
    <property type="entry name" value="Ribonuclease H-like"/>
    <property type="match status" value="1"/>
</dbReference>
<dbReference type="InterPro" id="IPR038720">
    <property type="entry name" value="YprB_RNase_H-like_dom"/>
</dbReference>
<dbReference type="SUPFAM" id="SSF56672">
    <property type="entry name" value="DNA/RNA polymerases"/>
    <property type="match status" value="1"/>
</dbReference>
<protein>
    <recommendedName>
        <fullName evidence="1">YprB ribonuclease H-like domain-containing protein</fullName>
    </recommendedName>
</protein>
<evidence type="ECO:0000313" key="3">
    <source>
        <dbReference type="Proteomes" id="UP000003835"/>
    </source>
</evidence>
<dbReference type="Gene3D" id="1.10.150.20">
    <property type="entry name" value="5' to 3' exonuclease, C-terminal subdomain"/>
    <property type="match status" value="1"/>
</dbReference>
<evidence type="ECO:0000313" key="2">
    <source>
        <dbReference type="EMBL" id="EDX78213.1"/>
    </source>
</evidence>
<dbReference type="InterPro" id="IPR012337">
    <property type="entry name" value="RNaseH-like_sf"/>
</dbReference>
<evidence type="ECO:0000259" key="1">
    <source>
        <dbReference type="Pfam" id="PF13482"/>
    </source>
</evidence>
<proteinExistence type="predicted"/>
<dbReference type="HOGENOM" id="CLU_044183_0_0_3"/>
<organism evidence="2 3">
    <name type="scientific">Coleofasciculus chthonoplastes PCC 7420</name>
    <dbReference type="NCBI Taxonomy" id="118168"/>
    <lineage>
        <taxon>Bacteria</taxon>
        <taxon>Bacillati</taxon>
        <taxon>Cyanobacteriota</taxon>
        <taxon>Cyanophyceae</taxon>
        <taxon>Coleofasciculales</taxon>
        <taxon>Coleofasciculaceae</taxon>
        <taxon>Coleofasciculus</taxon>
    </lineage>
</organism>
<name>B4VJ96_9CYAN</name>
<dbReference type="InterPro" id="IPR019993">
    <property type="entry name" value="RecB_nuclease_TM0106_put"/>
</dbReference>